<gene>
    <name evidence="9" type="ORF">ACI2L5_17110</name>
</gene>
<keyword evidence="5 7" id="KW-1133">Transmembrane helix</keyword>
<dbReference type="PANTHER" id="PTHR43744">
    <property type="entry name" value="ABC TRANSPORTER PERMEASE PROTEIN MG189-RELATED-RELATED"/>
    <property type="match status" value="1"/>
</dbReference>
<feature type="transmembrane region" description="Helical" evidence="7">
    <location>
        <begin position="179"/>
        <end position="204"/>
    </location>
</feature>
<comment type="subcellular location">
    <subcellularLocation>
        <location evidence="1 7">Cell membrane</location>
        <topology evidence="1 7">Multi-pass membrane protein</topology>
    </subcellularLocation>
</comment>
<keyword evidence="10" id="KW-1185">Reference proteome</keyword>
<feature type="transmembrane region" description="Helical" evidence="7">
    <location>
        <begin position="237"/>
        <end position="258"/>
    </location>
</feature>
<protein>
    <submittedName>
        <fullName evidence="9">Carbohydrate ABC transporter permease</fullName>
    </submittedName>
</protein>
<evidence type="ECO:0000313" key="10">
    <source>
        <dbReference type="Proteomes" id="UP001620295"/>
    </source>
</evidence>
<dbReference type="RefSeq" id="WP_358635839.1">
    <property type="nucleotide sequence ID" value="NZ_JBFACG010000009.1"/>
</dbReference>
<evidence type="ECO:0000256" key="6">
    <source>
        <dbReference type="ARBA" id="ARBA00023136"/>
    </source>
</evidence>
<feature type="transmembrane region" description="Helical" evidence="7">
    <location>
        <begin position="136"/>
        <end position="158"/>
    </location>
</feature>
<evidence type="ECO:0000256" key="2">
    <source>
        <dbReference type="ARBA" id="ARBA00022448"/>
    </source>
</evidence>
<proteinExistence type="inferred from homology"/>
<keyword evidence="6 7" id="KW-0472">Membrane</keyword>
<evidence type="ECO:0000256" key="7">
    <source>
        <dbReference type="RuleBase" id="RU363032"/>
    </source>
</evidence>
<evidence type="ECO:0000256" key="5">
    <source>
        <dbReference type="ARBA" id="ARBA00022989"/>
    </source>
</evidence>
<keyword evidence="4 7" id="KW-0812">Transmembrane</keyword>
<dbReference type="EMBL" id="JBJDQH010000005">
    <property type="protein sequence ID" value="MFK4266640.1"/>
    <property type="molecule type" value="Genomic_DNA"/>
</dbReference>
<evidence type="ECO:0000256" key="3">
    <source>
        <dbReference type="ARBA" id="ARBA00022475"/>
    </source>
</evidence>
<comment type="caution">
    <text evidence="9">The sequence shown here is derived from an EMBL/GenBank/DDBJ whole genome shotgun (WGS) entry which is preliminary data.</text>
</comment>
<dbReference type="Gene3D" id="1.10.3720.10">
    <property type="entry name" value="MetI-like"/>
    <property type="match status" value="1"/>
</dbReference>
<evidence type="ECO:0000256" key="1">
    <source>
        <dbReference type="ARBA" id="ARBA00004651"/>
    </source>
</evidence>
<dbReference type="InterPro" id="IPR035906">
    <property type="entry name" value="MetI-like_sf"/>
</dbReference>
<organism evidence="9 10">
    <name type="scientific">Streptomyces milbemycinicus</name>
    <dbReference type="NCBI Taxonomy" id="476552"/>
    <lineage>
        <taxon>Bacteria</taxon>
        <taxon>Bacillati</taxon>
        <taxon>Actinomycetota</taxon>
        <taxon>Actinomycetes</taxon>
        <taxon>Kitasatosporales</taxon>
        <taxon>Streptomycetaceae</taxon>
        <taxon>Streptomyces</taxon>
    </lineage>
</organism>
<comment type="similarity">
    <text evidence="7">Belongs to the binding-protein-dependent transport system permease family.</text>
</comment>
<evidence type="ECO:0000313" key="9">
    <source>
        <dbReference type="EMBL" id="MFK4266640.1"/>
    </source>
</evidence>
<name>A0ABW8LNK4_9ACTN</name>
<dbReference type="InterPro" id="IPR000515">
    <property type="entry name" value="MetI-like"/>
</dbReference>
<dbReference type="SUPFAM" id="SSF161098">
    <property type="entry name" value="MetI-like"/>
    <property type="match status" value="1"/>
</dbReference>
<sequence>MITRRERALNYAILTVFAGLALLPLVGVVSSALTPAEESSSSFTWPSSLDWGNFTAAWTQGHFGSYLGSSVLVAVSVVLLTSVLAILAGYSFAHFQYRGRSALFYLTLVGLMVPPEAFVIPLYFDLRDMGLSDTYWSLILPQTAQSLAFGVFWMRNFFRSVPRSVIEAARLDGASDWRVLWGILVPAGRPALLTMAMLVFMWTWNEFLLPLVMITDEAKRTVPLGLAFFQGQHTTQFSLLAAASVIVALPVVLLYVFLQRHFISGMLSGAVKG</sequence>
<accession>A0ABW8LNK4</accession>
<evidence type="ECO:0000256" key="4">
    <source>
        <dbReference type="ARBA" id="ARBA00022692"/>
    </source>
</evidence>
<feature type="domain" description="ABC transmembrane type-1" evidence="8">
    <location>
        <begin position="67"/>
        <end position="258"/>
    </location>
</feature>
<keyword evidence="2 7" id="KW-0813">Transport</keyword>
<dbReference type="PANTHER" id="PTHR43744:SF12">
    <property type="entry name" value="ABC TRANSPORTER PERMEASE PROTEIN MG189-RELATED"/>
    <property type="match status" value="1"/>
</dbReference>
<dbReference type="CDD" id="cd06261">
    <property type="entry name" value="TM_PBP2"/>
    <property type="match status" value="1"/>
</dbReference>
<keyword evidence="3" id="KW-1003">Cell membrane</keyword>
<feature type="transmembrane region" description="Helical" evidence="7">
    <location>
        <begin position="66"/>
        <end position="90"/>
    </location>
</feature>
<dbReference type="Proteomes" id="UP001620295">
    <property type="component" value="Unassembled WGS sequence"/>
</dbReference>
<dbReference type="Pfam" id="PF00528">
    <property type="entry name" value="BPD_transp_1"/>
    <property type="match status" value="1"/>
</dbReference>
<feature type="transmembrane region" description="Helical" evidence="7">
    <location>
        <begin position="102"/>
        <end position="124"/>
    </location>
</feature>
<evidence type="ECO:0000259" key="8">
    <source>
        <dbReference type="PROSITE" id="PS50928"/>
    </source>
</evidence>
<dbReference type="PROSITE" id="PS50928">
    <property type="entry name" value="ABC_TM1"/>
    <property type="match status" value="1"/>
</dbReference>
<reference evidence="9 10" key="1">
    <citation type="submission" date="2024-11" db="EMBL/GenBank/DDBJ databases">
        <title>The Natural Products Discovery Center: Release of the First 8490 Sequenced Strains for Exploring Actinobacteria Biosynthetic Diversity.</title>
        <authorList>
            <person name="Kalkreuter E."/>
            <person name="Kautsar S.A."/>
            <person name="Yang D."/>
            <person name="Bader C.D."/>
            <person name="Teijaro C.N."/>
            <person name="Fluegel L."/>
            <person name="Davis C.M."/>
            <person name="Simpson J.R."/>
            <person name="Lauterbach L."/>
            <person name="Steele A.D."/>
            <person name="Gui C."/>
            <person name="Meng S."/>
            <person name="Li G."/>
            <person name="Viehrig K."/>
            <person name="Ye F."/>
            <person name="Su P."/>
            <person name="Kiefer A.F."/>
            <person name="Nichols A."/>
            <person name="Cepeda A.J."/>
            <person name="Yan W."/>
            <person name="Fan B."/>
            <person name="Jiang Y."/>
            <person name="Adhikari A."/>
            <person name="Zheng C.-J."/>
            <person name="Schuster L."/>
            <person name="Cowan T.M."/>
            <person name="Smanski M.J."/>
            <person name="Chevrette M.G."/>
            <person name="De Carvalho L.P.S."/>
            <person name="Shen B."/>
        </authorList>
    </citation>
    <scope>NUCLEOTIDE SEQUENCE [LARGE SCALE GENOMIC DNA]</scope>
    <source>
        <strain evidence="9 10">NPDC020863</strain>
    </source>
</reference>